<reference evidence="1" key="1">
    <citation type="submission" date="2022-05" db="EMBL/GenBank/DDBJ databases">
        <title>Comparative Genomics of Spacecraft Associated Microbes.</title>
        <authorList>
            <person name="Tran M.T."/>
            <person name="Wright A."/>
            <person name="Seuylemezian A."/>
            <person name="Eisen J."/>
            <person name="Coil D."/>
        </authorList>
    </citation>
    <scope>NUCLEOTIDE SEQUENCE</scope>
    <source>
        <strain evidence="1">214.1.1</strain>
    </source>
</reference>
<proteinExistence type="predicted"/>
<dbReference type="RefSeq" id="WP_251223809.1">
    <property type="nucleotide sequence ID" value="NZ_JAMBOL010000011.1"/>
</dbReference>
<name>A0A9X2IQX9_9BACI</name>
<organism evidence="1 2">
    <name type="scientific">Halalkalibacter oceani</name>
    <dbReference type="NCBI Taxonomy" id="1653776"/>
    <lineage>
        <taxon>Bacteria</taxon>
        <taxon>Bacillati</taxon>
        <taxon>Bacillota</taxon>
        <taxon>Bacilli</taxon>
        <taxon>Bacillales</taxon>
        <taxon>Bacillaceae</taxon>
        <taxon>Halalkalibacter</taxon>
    </lineage>
</organism>
<dbReference type="EMBL" id="JAMBOL010000011">
    <property type="protein sequence ID" value="MCM3715043.1"/>
    <property type="molecule type" value="Genomic_DNA"/>
</dbReference>
<dbReference type="Proteomes" id="UP001139179">
    <property type="component" value="Unassembled WGS sequence"/>
</dbReference>
<keyword evidence="2" id="KW-1185">Reference proteome</keyword>
<dbReference type="AlphaFoldDB" id="A0A9X2IQX9"/>
<protein>
    <submittedName>
        <fullName evidence="1">Uncharacterized protein</fullName>
    </submittedName>
</protein>
<gene>
    <name evidence="1" type="ORF">M3202_13215</name>
</gene>
<comment type="caution">
    <text evidence="1">The sequence shown here is derived from an EMBL/GenBank/DDBJ whole genome shotgun (WGS) entry which is preliminary data.</text>
</comment>
<accession>A0A9X2IQX9</accession>
<evidence type="ECO:0000313" key="2">
    <source>
        <dbReference type="Proteomes" id="UP001139179"/>
    </source>
</evidence>
<evidence type="ECO:0000313" key="1">
    <source>
        <dbReference type="EMBL" id="MCM3715043.1"/>
    </source>
</evidence>
<sequence length="80" mass="8597">MNKGEGVLKVLAFGTPSMCYPGPLKSFESCAGRSFQAVEKPIGAVSSFDGSLNHLYCVPAVKMVFFLIESKILLQVQKVG</sequence>